<dbReference type="EMBL" id="CP003108">
    <property type="protein sequence ID" value="AET68647.1"/>
    <property type="molecule type" value="Genomic_DNA"/>
</dbReference>
<evidence type="ECO:0000259" key="2">
    <source>
        <dbReference type="Pfam" id="PF13556"/>
    </source>
</evidence>
<dbReference type="Pfam" id="PF13556">
    <property type="entry name" value="HTH_30"/>
    <property type="match status" value="1"/>
</dbReference>
<dbReference type="InterPro" id="IPR042070">
    <property type="entry name" value="PucR_C-HTH_sf"/>
</dbReference>
<dbReference type="InterPro" id="IPR041522">
    <property type="entry name" value="CdaR_GGDEF"/>
</dbReference>
<organism evidence="4 5">
    <name type="scientific">Desulfosporosinus orientis (strain ATCC 19365 / DSM 765 / NCIMB 8382 / VKM B-1628 / Singapore I)</name>
    <name type="common">Desulfotomaculum orientis</name>
    <dbReference type="NCBI Taxonomy" id="768706"/>
    <lineage>
        <taxon>Bacteria</taxon>
        <taxon>Bacillati</taxon>
        <taxon>Bacillota</taxon>
        <taxon>Clostridia</taxon>
        <taxon>Eubacteriales</taxon>
        <taxon>Desulfitobacteriaceae</taxon>
        <taxon>Desulfosporosinus</taxon>
    </lineage>
</organism>
<feature type="domain" description="CdaR GGDEF-like" evidence="3">
    <location>
        <begin position="161"/>
        <end position="293"/>
    </location>
</feature>
<dbReference type="InterPro" id="IPR051448">
    <property type="entry name" value="CdaR-like_regulators"/>
</dbReference>
<protein>
    <submittedName>
        <fullName evidence="4">Sugar diacid utilization regulator</fullName>
    </submittedName>
</protein>
<dbReference type="PANTHER" id="PTHR33744:SF1">
    <property type="entry name" value="DNA-BINDING TRANSCRIPTIONAL ACTIVATOR ADER"/>
    <property type="match status" value="1"/>
</dbReference>
<dbReference type="PATRIC" id="fig|768706.3.peg.3157"/>
<accession>G7W6K9</accession>
<proteinExistence type="inferred from homology"/>
<dbReference type="Proteomes" id="UP000006346">
    <property type="component" value="Chromosome"/>
</dbReference>
<dbReference type="OrthoDB" id="143422at2"/>
<name>G7W6K9_DESOD</name>
<dbReference type="PANTHER" id="PTHR33744">
    <property type="entry name" value="CARBOHYDRATE DIACID REGULATOR"/>
    <property type="match status" value="1"/>
</dbReference>
<evidence type="ECO:0000313" key="5">
    <source>
        <dbReference type="Proteomes" id="UP000006346"/>
    </source>
</evidence>
<dbReference type="Gene3D" id="1.10.10.2840">
    <property type="entry name" value="PucR C-terminal helix-turn-helix domain"/>
    <property type="match status" value="1"/>
</dbReference>
<dbReference type="InterPro" id="IPR025736">
    <property type="entry name" value="PucR_C-HTH_dom"/>
</dbReference>
<comment type="similarity">
    <text evidence="1">Belongs to the CdaR family.</text>
</comment>
<evidence type="ECO:0000259" key="3">
    <source>
        <dbReference type="Pfam" id="PF17853"/>
    </source>
</evidence>
<reference evidence="5" key="1">
    <citation type="submission" date="2011-11" db="EMBL/GenBank/DDBJ databases">
        <title>Complete sequence of Desulfosporosinus orientis DSM 765.</title>
        <authorList>
            <person name="Lucas S."/>
            <person name="Han J."/>
            <person name="Lapidus A."/>
            <person name="Cheng J.-F."/>
            <person name="Goodwin L."/>
            <person name="Pitluck S."/>
            <person name="Peters L."/>
            <person name="Ovchinnikova G."/>
            <person name="Teshima H."/>
            <person name="Detter J.C."/>
            <person name="Han C."/>
            <person name="Tapia R."/>
            <person name="Land M."/>
            <person name="Hauser L."/>
            <person name="Kyrpides N."/>
            <person name="Ivanova N."/>
            <person name="Pagani I."/>
            <person name="Pester M."/>
            <person name="Spring S."/>
            <person name="Ollivier B."/>
            <person name="Rattei T."/>
            <person name="Klenk H.-P."/>
            <person name="Wagner M."/>
            <person name="Loy A."/>
            <person name="Woyke T."/>
        </authorList>
    </citation>
    <scope>NUCLEOTIDE SEQUENCE [LARGE SCALE GENOMIC DNA]</scope>
    <source>
        <strain evidence="5">ATCC 19365 / DSM 765 / NCIMB 8382 / VKM B-1628</strain>
    </source>
</reference>
<dbReference type="STRING" id="768706.Desor_3135"/>
<dbReference type="AlphaFoldDB" id="G7W6K9"/>
<evidence type="ECO:0000313" key="4">
    <source>
        <dbReference type="EMBL" id="AET68647.1"/>
    </source>
</evidence>
<dbReference type="Pfam" id="PF17853">
    <property type="entry name" value="GGDEF_2"/>
    <property type="match status" value="1"/>
</dbReference>
<dbReference type="HOGENOM" id="CLU_017436_3_1_9"/>
<keyword evidence="5" id="KW-1185">Reference proteome</keyword>
<feature type="domain" description="PucR C-terminal helix-turn-helix" evidence="2">
    <location>
        <begin position="342"/>
        <end position="399"/>
    </location>
</feature>
<dbReference type="KEGG" id="dor:Desor_3135"/>
<dbReference type="RefSeq" id="WP_014185455.1">
    <property type="nucleotide sequence ID" value="NC_016584.1"/>
</dbReference>
<gene>
    <name evidence="4" type="ordered locus">Desor_3135</name>
</gene>
<evidence type="ECO:0000256" key="1">
    <source>
        <dbReference type="ARBA" id="ARBA00006754"/>
    </source>
</evidence>
<sequence length="406" mass="46806">MSNINKDFSISHTLRELLKASGLGLDALTCTLGELLNVPILIATPSYETLSTTFLHPDLDSFHVEINGPKGNEKLFLCTIATKSLRIKAAGWAIAPNGRVIGYVFLLFDKDDPDFEAYQSLMESATSLYATHLQNQLELKQEKHKTKNAFFYDLLYGNLKRNEEIIQMGRVWGWDLRKPQAVLTMVICELEHYSPDWHLMDILQRTVDRVIIDKYFRNPATTVNRNEFIVLIPFKTEKDSEQNLEISSLMKDILVKIENTELAHRVCCGVGQTYKEAINLFRSYQEAKVALDMGKLLGIEIPFFSDLGLERILYKHDLQDLKEYHDHVLGKLSNSEEMEDGLLETLETFTMNQFDVNKTAQELFIHRNTLRNRLNKIETILGCYLDDMDTRLNMSAAFTIRRLHKF</sequence>
<dbReference type="eggNOG" id="COG3835">
    <property type="taxonomic scope" value="Bacteria"/>
</dbReference>
<reference evidence="4 5" key="2">
    <citation type="journal article" date="2012" name="J. Bacteriol.">
        <title>Complete genome sequences of Desulfosporosinus orientis DSM765T, Desulfosporosinus youngiae DSM17734T, Desulfosporosinus meridiei DSM13257T, and Desulfosporosinus acidiphilus DSM22704T.</title>
        <authorList>
            <person name="Pester M."/>
            <person name="Brambilla E."/>
            <person name="Alazard D."/>
            <person name="Rattei T."/>
            <person name="Weinmaier T."/>
            <person name="Han J."/>
            <person name="Lucas S."/>
            <person name="Lapidus A."/>
            <person name="Cheng J.F."/>
            <person name="Goodwin L."/>
            <person name="Pitluck S."/>
            <person name="Peters L."/>
            <person name="Ovchinnikova G."/>
            <person name="Teshima H."/>
            <person name="Detter J.C."/>
            <person name="Han C.S."/>
            <person name="Tapia R."/>
            <person name="Land M.L."/>
            <person name="Hauser L."/>
            <person name="Kyrpides N.C."/>
            <person name="Ivanova N.N."/>
            <person name="Pagani I."/>
            <person name="Huntmann M."/>
            <person name="Wei C.L."/>
            <person name="Davenport K.W."/>
            <person name="Daligault H."/>
            <person name="Chain P.S."/>
            <person name="Chen A."/>
            <person name="Mavromatis K."/>
            <person name="Markowitz V."/>
            <person name="Szeto E."/>
            <person name="Mikhailova N."/>
            <person name="Pati A."/>
            <person name="Wagner M."/>
            <person name="Woyke T."/>
            <person name="Ollivier B."/>
            <person name="Klenk H.P."/>
            <person name="Spring S."/>
            <person name="Loy A."/>
        </authorList>
    </citation>
    <scope>NUCLEOTIDE SEQUENCE [LARGE SCALE GENOMIC DNA]</scope>
    <source>
        <strain evidence="5">ATCC 19365 / DSM 765 / NCIMB 8382 / VKM B-1628</strain>
    </source>
</reference>